<dbReference type="PANTHER" id="PTHR39330">
    <property type="entry name" value="ETHANOLAMINE AMMONIA-LYASE LIGHT CHAIN"/>
    <property type="match status" value="1"/>
</dbReference>
<evidence type="ECO:0000256" key="5">
    <source>
        <dbReference type="HAMAP-Rule" id="MF_00601"/>
    </source>
</evidence>
<comment type="similarity">
    <text evidence="5">Belongs to the EutC family.</text>
</comment>
<dbReference type="InterPro" id="IPR042255">
    <property type="entry name" value="EutC_N"/>
</dbReference>
<evidence type="ECO:0000256" key="2">
    <source>
        <dbReference type="ARBA" id="ARBA00023239"/>
    </source>
</evidence>
<gene>
    <name evidence="5" type="primary">eutC</name>
    <name evidence="6" type="ORF">AZF00_00310</name>
</gene>
<dbReference type="PANTHER" id="PTHR39330:SF1">
    <property type="entry name" value="ETHANOLAMINE AMMONIA-LYASE SMALL SUBUNIT"/>
    <property type="match status" value="1"/>
</dbReference>
<dbReference type="HAMAP" id="MF_00601">
    <property type="entry name" value="EutC"/>
    <property type="match status" value="1"/>
</dbReference>
<evidence type="ECO:0000256" key="3">
    <source>
        <dbReference type="ARBA" id="ARBA00023285"/>
    </source>
</evidence>
<dbReference type="Proteomes" id="UP000074119">
    <property type="component" value="Chromosome"/>
</dbReference>
<dbReference type="GO" id="GO:0031419">
    <property type="term" value="F:cobalamin binding"/>
    <property type="evidence" value="ECO:0007669"/>
    <property type="project" value="UniProtKB-UniRule"/>
</dbReference>
<evidence type="ECO:0000313" key="7">
    <source>
        <dbReference type="Proteomes" id="UP000074119"/>
    </source>
</evidence>
<dbReference type="PIRSF" id="PIRSF018982">
    <property type="entry name" value="EutC"/>
    <property type="match status" value="1"/>
</dbReference>
<keyword evidence="4 5" id="KW-1283">Bacterial microcompartment</keyword>
<name>A0A127M0S5_9GAMM</name>
<reference evidence="6 7" key="1">
    <citation type="submission" date="2015-12" db="EMBL/GenBank/DDBJ databases">
        <authorList>
            <person name="Shamseldin A."/>
            <person name="Moawad H."/>
            <person name="Abd El-Rahim W.M."/>
            <person name="Sadowsky M.J."/>
        </authorList>
    </citation>
    <scope>NUCLEOTIDE SEQUENCE [LARGE SCALE GENOMIC DNA]</scope>
    <source>
        <strain evidence="6 7">SM2</strain>
    </source>
</reference>
<keyword evidence="2 5" id="KW-0456">Lyase</keyword>
<dbReference type="Gene3D" id="3.40.50.11240">
    <property type="entry name" value="Ethanolamine ammonia-lyase light chain (EutC)"/>
    <property type="match status" value="1"/>
</dbReference>
<dbReference type="KEGG" id="zal:AZF00_00310"/>
<dbReference type="RefSeq" id="WP_008253235.1">
    <property type="nucleotide sequence ID" value="NZ_CP014544.1"/>
</dbReference>
<dbReference type="Pfam" id="PF05985">
    <property type="entry name" value="EutC"/>
    <property type="match status" value="1"/>
</dbReference>
<keyword evidence="1 5" id="KW-0846">Cobalamin</keyword>
<dbReference type="AlphaFoldDB" id="A0A127M0S5"/>
<comment type="catalytic activity">
    <reaction evidence="5">
        <text>ethanolamine = acetaldehyde + NH4(+)</text>
        <dbReference type="Rhea" id="RHEA:15313"/>
        <dbReference type="ChEBI" id="CHEBI:15343"/>
        <dbReference type="ChEBI" id="CHEBI:28938"/>
        <dbReference type="ChEBI" id="CHEBI:57603"/>
        <dbReference type="EC" id="4.3.1.7"/>
    </reaction>
</comment>
<comment type="subunit">
    <text evidence="5">The basic unit is a heterodimer which dimerizes to form tetramers. The heterotetramers trimerize; 6 large subunits form a core ring with 6 small subunits projecting outwards.</text>
</comment>
<feature type="binding site" evidence="5">
    <location>
        <position position="218"/>
    </location>
    <ligand>
        <name>adenosylcob(III)alamin</name>
        <dbReference type="ChEBI" id="CHEBI:18408"/>
    </ligand>
</feature>
<accession>A0A127M0S5</accession>
<dbReference type="GO" id="GO:0046336">
    <property type="term" value="P:ethanolamine catabolic process"/>
    <property type="evidence" value="ECO:0007669"/>
    <property type="project" value="UniProtKB-UniRule"/>
</dbReference>
<protein>
    <recommendedName>
        <fullName evidence="5">Ethanolamine ammonia-lyase small subunit</fullName>
        <shortName evidence="5">EAL small subunit</shortName>
        <ecNumber evidence="5">4.3.1.7</ecNumber>
    </recommendedName>
</protein>
<dbReference type="GO" id="GO:0009350">
    <property type="term" value="C:ethanolamine ammonia-lyase complex"/>
    <property type="evidence" value="ECO:0007669"/>
    <property type="project" value="UniProtKB-UniRule"/>
</dbReference>
<dbReference type="NCBIfam" id="NF003971">
    <property type="entry name" value="PRK05465.1"/>
    <property type="match status" value="1"/>
</dbReference>
<dbReference type="EMBL" id="CP014544">
    <property type="protein sequence ID" value="AMO66833.1"/>
    <property type="molecule type" value="Genomic_DNA"/>
</dbReference>
<comment type="cofactor">
    <cofactor evidence="5">
        <name>adenosylcob(III)alamin</name>
        <dbReference type="ChEBI" id="CHEBI:18408"/>
    </cofactor>
    <text evidence="5">Binds between the large and small subunits.</text>
</comment>
<dbReference type="UniPathway" id="UPA00560"/>
<dbReference type="InterPro" id="IPR009246">
    <property type="entry name" value="EutC"/>
</dbReference>
<organism evidence="6 7">
    <name type="scientific">Zhongshania aliphaticivorans</name>
    <dbReference type="NCBI Taxonomy" id="1470434"/>
    <lineage>
        <taxon>Bacteria</taxon>
        <taxon>Pseudomonadati</taxon>
        <taxon>Pseudomonadota</taxon>
        <taxon>Gammaproteobacteria</taxon>
        <taxon>Cellvibrionales</taxon>
        <taxon>Spongiibacteraceae</taxon>
        <taxon>Zhongshania</taxon>
    </lineage>
</organism>
<dbReference type="Gene3D" id="1.10.30.40">
    <property type="entry name" value="Ethanolamine ammonia-lyase light chain (EutC), N-terminal domain"/>
    <property type="match status" value="1"/>
</dbReference>
<comment type="pathway">
    <text evidence="5">Amine and polyamine degradation; ethanolamine degradation.</text>
</comment>
<comment type="subcellular location">
    <subcellularLocation>
        <location evidence="5">Bacterial microcompartment</location>
    </subcellularLocation>
</comment>
<dbReference type="GO" id="GO:0031471">
    <property type="term" value="C:ethanolamine degradation polyhedral organelle"/>
    <property type="evidence" value="ECO:0007669"/>
    <property type="project" value="UniProtKB-UniRule"/>
</dbReference>
<keyword evidence="3 5" id="KW-0170">Cobalt</keyword>
<proteinExistence type="inferred from homology"/>
<evidence type="ECO:0000256" key="4">
    <source>
        <dbReference type="ARBA" id="ARBA00024446"/>
    </source>
</evidence>
<comment type="function">
    <text evidence="5">Catalyzes the deamination of various vicinal amino-alcohols to oxo compounds. Allows this organism to utilize ethanolamine as the sole source of nitrogen and carbon in the presence of external vitamin B12.</text>
</comment>
<sequence>MANSTIDSWQPLRGYTSARIALGRVGVATSTAVNLQFQLDHARARDAVHQGLNVDALAAVCSATLADIAGNHRQHLLPAIQLSSQAGDRHHYLQRPDLGRQLPELQWQALAERAASQAPIDVALIVGDGLSSAAVSAHAAPVLAMLIAGLAELGLQLGPLCIASQARVALADDIGEALGASLSVILIGERPGLSSPDSLGMYITYRPKRGCSDAERNCISNIRDAGLSYQQAVDTALYLIRGALLKGFSGTQLKDDSATLTASCLGVPFLK</sequence>
<evidence type="ECO:0000313" key="6">
    <source>
        <dbReference type="EMBL" id="AMO66833.1"/>
    </source>
</evidence>
<dbReference type="STRING" id="1470434.AZF00_00310"/>
<dbReference type="GO" id="GO:0006520">
    <property type="term" value="P:amino acid metabolic process"/>
    <property type="evidence" value="ECO:0007669"/>
    <property type="project" value="InterPro"/>
</dbReference>
<feature type="binding site" evidence="5">
    <location>
        <position position="168"/>
    </location>
    <ligand>
        <name>adenosylcob(III)alamin</name>
        <dbReference type="ChEBI" id="CHEBI:18408"/>
    </ligand>
</feature>
<dbReference type="GO" id="GO:0008851">
    <property type="term" value="F:ethanolamine ammonia-lyase activity"/>
    <property type="evidence" value="ECO:0007669"/>
    <property type="project" value="UniProtKB-UniRule"/>
</dbReference>
<evidence type="ECO:0000256" key="1">
    <source>
        <dbReference type="ARBA" id="ARBA00022628"/>
    </source>
</evidence>
<dbReference type="InterPro" id="IPR042251">
    <property type="entry name" value="EutC_C"/>
</dbReference>
<feature type="binding site" evidence="5">
    <location>
        <position position="189"/>
    </location>
    <ligand>
        <name>adenosylcob(III)alamin</name>
        <dbReference type="ChEBI" id="CHEBI:18408"/>
    </ligand>
</feature>
<dbReference type="EC" id="4.3.1.7" evidence="5"/>